<name>A0A183J1D8_9BILA</name>
<gene>
    <name evidence="1" type="ORF">SBAD_LOCUS9685</name>
</gene>
<sequence>MAKTKADSWGKFPDVLELKYQTVNKAFWQTIRRLRDGKKGSLKVLKDKSRHPLTEDKDISRQWPGLPVFRSIFIRMLASEHESWAELKPLIRDTSPELSSLRRIDVVRSTDISKSLHVLLLLLQRNHSHDGLGICCRCF</sequence>
<organism evidence="3">
    <name type="scientific">Soboliphyme baturini</name>
    <dbReference type="NCBI Taxonomy" id="241478"/>
    <lineage>
        <taxon>Eukaryota</taxon>
        <taxon>Metazoa</taxon>
        <taxon>Ecdysozoa</taxon>
        <taxon>Nematoda</taxon>
        <taxon>Enoplea</taxon>
        <taxon>Dorylaimia</taxon>
        <taxon>Dioctophymatida</taxon>
        <taxon>Dioctophymatoidea</taxon>
        <taxon>Soboliphymatidae</taxon>
        <taxon>Soboliphyme</taxon>
    </lineage>
</organism>
<dbReference type="EMBL" id="UZAM01013035">
    <property type="protein sequence ID" value="VDP24978.1"/>
    <property type="molecule type" value="Genomic_DNA"/>
</dbReference>
<evidence type="ECO:0000313" key="1">
    <source>
        <dbReference type="EMBL" id="VDP24978.1"/>
    </source>
</evidence>
<evidence type="ECO:0000313" key="3">
    <source>
        <dbReference type="WBParaSite" id="SBAD_0001003401-mRNA-1"/>
    </source>
</evidence>
<proteinExistence type="predicted"/>
<reference evidence="3" key="1">
    <citation type="submission" date="2016-06" db="UniProtKB">
        <authorList>
            <consortium name="WormBaseParasite"/>
        </authorList>
    </citation>
    <scope>IDENTIFICATION</scope>
</reference>
<protein>
    <submittedName>
        <fullName evidence="3">FH2 domain-containing protein</fullName>
    </submittedName>
</protein>
<accession>A0A183J1D8</accession>
<dbReference type="WBParaSite" id="SBAD_0001003401-mRNA-1">
    <property type="protein sequence ID" value="SBAD_0001003401-mRNA-1"/>
    <property type="gene ID" value="SBAD_0001003401"/>
</dbReference>
<evidence type="ECO:0000313" key="2">
    <source>
        <dbReference type="Proteomes" id="UP000270296"/>
    </source>
</evidence>
<dbReference type="AlphaFoldDB" id="A0A183J1D8"/>
<keyword evidence="2" id="KW-1185">Reference proteome</keyword>
<reference evidence="1 2" key="2">
    <citation type="submission" date="2018-11" db="EMBL/GenBank/DDBJ databases">
        <authorList>
            <consortium name="Pathogen Informatics"/>
        </authorList>
    </citation>
    <scope>NUCLEOTIDE SEQUENCE [LARGE SCALE GENOMIC DNA]</scope>
</reference>
<dbReference type="Proteomes" id="UP000270296">
    <property type="component" value="Unassembled WGS sequence"/>
</dbReference>
<dbReference type="OrthoDB" id="6782199at2759"/>